<dbReference type="Proteomes" id="UP000186868">
    <property type="component" value="Unassembled WGS sequence"/>
</dbReference>
<evidence type="ECO:0000313" key="6">
    <source>
        <dbReference type="Proteomes" id="UP000186868"/>
    </source>
</evidence>
<evidence type="ECO:0000313" key="5">
    <source>
        <dbReference type="EMBL" id="OKH26249.1"/>
    </source>
</evidence>
<dbReference type="PANTHER" id="PTHR11851:SF49">
    <property type="entry name" value="MITOCHONDRIAL-PROCESSING PEPTIDASE SUBUNIT ALPHA"/>
    <property type="match status" value="1"/>
</dbReference>
<comment type="similarity">
    <text evidence="1 2">Belongs to the peptidase M16 family.</text>
</comment>
<keyword evidence="6" id="KW-1185">Reference proteome</keyword>
<dbReference type="InterPro" id="IPR011249">
    <property type="entry name" value="Metalloenz_LuxS/M16"/>
</dbReference>
<gene>
    <name evidence="5" type="ORF">NIES593_03505</name>
</gene>
<dbReference type="Pfam" id="PF00675">
    <property type="entry name" value="Peptidase_M16"/>
    <property type="match status" value="1"/>
</dbReference>
<dbReference type="InterPro" id="IPR050361">
    <property type="entry name" value="MPP/UQCRC_Complex"/>
</dbReference>
<dbReference type="PANTHER" id="PTHR11851">
    <property type="entry name" value="METALLOPROTEASE"/>
    <property type="match status" value="1"/>
</dbReference>
<feature type="domain" description="Peptidase M16 C-terminal" evidence="4">
    <location>
        <begin position="180"/>
        <end position="358"/>
    </location>
</feature>
<reference evidence="5 6" key="1">
    <citation type="submission" date="2016-11" db="EMBL/GenBank/DDBJ databases">
        <title>Draft Genome Sequences of Nine Cyanobacterial Strains from Diverse Habitats.</title>
        <authorList>
            <person name="Zhu T."/>
            <person name="Hou S."/>
            <person name="Lu X."/>
            <person name="Hess W.R."/>
        </authorList>
    </citation>
    <scope>NUCLEOTIDE SEQUENCE [LARGE SCALE GENOMIC DNA]</scope>
    <source>
        <strain evidence="5 6">NIES-593</strain>
    </source>
</reference>
<comment type="caution">
    <text evidence="5">The sequence shown here is derived from an EMBL/GenBank/DDBJ whole genome shotgun (WGS) entry which is preliminary data.</text>
</comment>
<dbReference type="Pfam" id="PF05193">
    <property type="entry name" value="Peptidase_M16_C"/>
    <property type="match status" value="1"/>
</dbReference>
<dbReference type="PROSITE" id="PS00143">
    <property type="entry name" value="INSULINASE"/>
    <property type="match status" value="1"/>
</dbReference>
<accession>A0A1U7HRQ9</accession>
<dbReference type="AlphaFoldDB" id="A0A1U7HRQ9"/>
<dbReference type="STRING" id="1921803.NIES593_03505"/>
<dbReference type="GO" id="GO:0004222">
    <property type="term" value="F:metalloendopeptidase activity"/>
    <property type="evidence" value="ECO:0007669"/>
    <property type="project" value="InterPro"/>
</dbReference>
<organism evidence="5 6">
    <name type="scientific">Hydrococcus rivularis NIES-593</name>
    <dbReference type="NCBI Taxonomy" id="1921803"/>
    <lineage>
        <taxon>Bacteria</taxon>
        <taxon>Bacillati</taxon>
        <taxon>Cyanobacteriota</taxon>
        <taxon>Cyanophyceae</taxon>
        <taxon>Pleurocapsales</taxon>
        <taxon>Hydrococcaceae</taxon>
        <taxon>Hydrococcus</taxon>
    </lineage>
</organism>
<dbReference type="InterPro" id="IPR001431">
    <property type="entry name" value="Pept_M16_Zn_BS"/>
</dbReference>
<dbReference type="InterPro" id="IPR011765">
    <property type="entry name" value="Pept_M16_N"/>
</dbReference>
<dbReference type="GO" id="GO:0006508">
    <property type="term" value="P:proteolysis"/>
    <property type="evidence" value="ECO:0007669"/>
    <property type="project" value="InterPro"/>
</dbReference>
<evidence type="ECO:0000259" key="4">
    <source>
        <dbReference type="Pfam" id="PF05193"/>
    </source>
</evidence>
<feature type="domain" description="Peptidase M16 N-terminal" evidence="3">
    <location>
        <begin position="26"/>
        <end position="172"/>
    </location>
</feature>
<name>A0A1U7HRQ9_9CYAN</name>
<dbReference type="Gene3D" id="3.30.830.10">
    <property type="entry name" value="Metalloenzyme, LuxS/M16 peptidase-like"/>
    <property type="match status" value="2"/>
</dbReference>
<sequence length="424" mass="48094">MQHLLERLETDRFPAKVTQLSHGLTVIHQYLPATSVVVADIWVRAGASAEPHEWSGMAHFLEHMIFKGTKYLPPGMFDRLVEHSGGMTNAATSHDYAHFFLTAAAPYLADTLPHLAEILLHAEIPDEEFYLEREVVLEEIRASYDDPDWLGFQALCGSMYQCHPYGRPILGDEAQLMKHTPNQMRCFHRTYYQPENMTVSIVGGIEEDRALSLIEDSFAKFRAPSECPPSIVEAEPPLISIRRTQMYLPRLEQARLVMGWMGPGVEQIQDAFGLDLLSVILAGSRSSRLVRELQQEKQLVFHIESTFSLQRDSSLFTIAAWLKEEHLESVEQIIRDRLAQLQATPISEAELERAKRLLINDYIFSTETPGQLAGLYGYYQTIATAQMSAIYPMAIGQFQPLELQCLADRYLSPECYAITIMQPC</sequence>
<dbReference type="GO" id="GO:0046872">
    <property type="term" value="F:metal ion binding"/>
    <property type="evidence" value="ECO:0007669"/>
    <property type="project" value="InterPro"/>
</dbReference>
<dbReference type="EMBL" id="MRCB01000002">
    <property type="protein sequence ID" value="OKH26249.1"/>
    <property type="molecule type" value="Genomic_DNA"/>
</dbReference>
<dbReference type="OrthoDB" id="9811314at2"/>
<evidence type="ECO:0000259" key="3">
    <source>
        <dbReference type="Pfam" id="PF00675"/>
    </source>
</evidence>
<dbReference type="InterPro" id="IPR007863">
    <property type="entry name" value="Peptidase_M16_C"/>
</dbReference>
<dbReference type="SUPFAM" id="SSF63411">
    <property type="entry name" value="LuxS/MPP-like metallohydrolase"/>
    <property type="match status" value="2"/>
</dbReference>
<dbReference type="RefSeq" id="WP_073598351.1">
    <property type="nucleotide sequence ID" value="NZ_MRCB01000002.1"/>
</dbReference>
<protein>
    <submittedName>
        <fullName evidence="5">Peptidase M16</fullName>
    </submittedName>
</protein>
<proteinExistence type="inferred from homology"/>
<evidence type="ECO:0000256" key="1">
    <source>
        <dbReference type="ARBA" id="ARBA00007261"/>
    </source>
</evidence>
<evidence type="ECO:0000256" key="2">
    <source>
        <dbReference type="RuleBase" id="RU004447"/>
    </source>
</evidence>